<keyword evidence="3" id="KW-1185">Reference proteome</keyword>
<evidence type="ECO:0000256" key="1">
    <source>
        <dbReference type="SAM" id="Phobius"/>
    </source>
</evidence>
<proteinExistence type="predicted"/>
<sequence>MNIQLPYKQNTGLKMIFRRFCPSISVRGFYFLSVVLLWLCIAFIPKLLYRARG</sequence>
<keyword evidence="1" id="KW-0812">Transmembrane</keyword>
<dbReference type="EMBL" id="KZ825073">
    <property type="protein sequence ID" value="RAH54276.1"/>
    <property type="molecule type" value="Genomic_DNA"/>
</dbReference>
<accession>A0A8G1VIE4</accession>
<keyword evidence="1" id="KW-0472">Membrane</keyword>
<evidence type="ECO:0000313" key="2">
    <source>
        <dbReference type="EMBL" id="RAH54276.1"/>
    </source>
</evidence>
<reference evidence="2 3" key="1">
    <citation type="submission" date="2018-02" db="EMBL/GenBank/DDBJ databases">
        <title>The genomes of Aspergillus section Nigri reveals drivers in fungal speciation.</title>
        <authorList>
            <consortium name="DOE Joint Genome Institute"/>
            <person name="Vesth T.C."/>
            <person name="Nybo J."/>
            <person name="Theobald S."/>
            <person name="Brandl J."/>
            <person name="Frisvad J.C."/>
            <person name="Nielsen K.F."/>
            <person name="Lyhne E.K."/>
            <person name="Kogle M.E."/>
            <person name="Kuo A."/>
            <person name="Riley R."/>
            <person name="Clum A."/>
            <person name="Nolan M."/>
            <person name="Lipzen A."/>
            <person name="Salamov A."/>
            <person name="Henrissat B."/>
            <person name="Wiebenga A."/>
            <person name="De vries R.P."/>
            <person name="Grigoriev I.V."/>
            <person name="Mortensen U.H."/>
            <person name="Andersen M.R."/>
            <person name="Baker S.E."/>
        </authorList>
    </citation>
    <scope>NUCLEOTIDE SEQUENCE [LARGE SCALE GENOMIC DNA]</scope>
    <source>
        <strain evidence="2 3">CBS 112811</strain>
    </source>
</reference>
<organism evidence="2 3">
    <name type="scientific">Aspergillus piperis CBS 112811</name>
    <dbReference type="NCBI Taxonomy" id="1448313"/>
    <lineage>
        <taxon>Eukaryota</taxon>
        <taxon>Fungi</taxon>
        <taxon>Dikarya</taxon>
        <taxon>Ascomycota</taxon>
        <taxon>Pezizomycotina</taxon>
        <taxon>Eurotiomycetes</taxon>
        <taxon>Eurotiomycetidae</taxon>
        <taxon>Eurotiales</taxon>
        <taxon>Aspergillaceae</taxon>
        <taxon>Aspergillus</taxon>
        <taxon>Aspergillus subgen. Circumdati</taxon>
    </lineage>
</organism>
<dbReference type="Proteomes" id="UP000249526">
    <property type="component" value="Unassembled WGS sequence"/>
</dbReference>
<protein>
    <submittedName>
        <fullName evidence="2">Uncharacterized protein</fullName>
    </submittedName>
</protein>
<name>A0A8G1VIE4_9EURO</name>
<dbReference type="AlphaFoldDB" id="A0A8G1VIE4"/>
<keyword evidence="1" id="KW-1133">Transmembrane helix</keyword>
<dbReference type="RefSeq" id="XP_025512198.1">
    <property type="nucleotide sequence ID" value="XM_025660868.1"/>
</dbReference>
<feature type="transmembrane region" description="Helical" evidence="1">
    <location>
        <begin position="29"/>
        <end position="49"/>
    </location>
</feature>
<dbReference type="GeneID" id="37164270"/>
<evidence type="ECO:0000313" key="3">
    <source>
        <dbReference type="Proteomes" id="UP000249526"/>
    </source>
</evidence>
<gene>
    <name evidence="2" type="ORF">BO85DRAFT_452638</name>
</gene>